<proteinExistence type="predicted"/>
<accession>A0A5S5B3C3</accession>
<dbReference type="AlphaFoldDB" id="A0A5S5B3C3"/>
<dbReference type="RefSeq" id="WP_148926166.1">
    <property type="nucleotide sequence ID" value="NZ_VNHQ01000014.1"/>
</dbReference>
<name>A0A5S5B3C3_STUST</name>
<dbReference type="EMBL" id="VNHQ01000014">
    <property type="protein sequence ID" value="TYP61505.1"/>
    <property type="molecule type" value="Genomic_DNA"/>
</dbReference>
<organism evidence="1 2">
    <name type="scientific">Stutzerimonas stutzeri</name>
    <name type="common">Pseudomonas stutzeri</name>
    <dbReference type="NCBI Taxonomy" id="316"/>
    <lineage>
        <taxon>Bacteria</taxon>
        <taxon>Pseudomonadati</taxon>
        <taxon>Pseudomonadota</taxon>
        <taxon>Gammaproteobacteria</taxon>
        <taxon>Pseudomonadales</taxon>
        <taxon>Pseudomonadaceae</taxon>
        <taxon>Stutzerimonas</taxon>
    </lineage>
</organism>
<protein>
    <submittedName>
        <fullName evidence="1">Uncharacterized protein</fullName>
    </submittedName>
</protein>
<gene>
    <name evidence="1" type="ORF">A9A72_124241</name>
</gene>
<evidence type="ECO:0000313" key="1">
    <source>
        <dbReference type="EMBL" id="TYP61505.1"/>
    </source>
</evidence>
<dbReference type="Proteomes" id="UP000324282">
    <property type="component" value="Unassembled WGS sequence"/>
</dbReference>
<sequence length="286" mass="32479">MQSVTYRLDQSPVTPFQYQRDVEKHAGNIECSECEASAWFVRGSFSGGRERVACFAAHHLEGCQIKTVVLVVDDEGAEPDEGTDTTRINVDLDKRKPQEILVPEPRERQPVDSPWGVLQRKYANAADYPLNKSLRQILSCLIKNPNYPEDDVSIRITTDGGRVALEGEIRKLLSHQRQLAGIELGTVRLFWGLVTNVNRKDGEVWLNCGDYRTEPSLLVRDENLEEEMLKAFRLKSLDELEGAYFLVMGWLGGSERKPIINFGFAKYIAFVKYRIQYDPNDAPLKG</sequence>
<evidence type="ECO:0000313" key="2">
    <source>
        <dbReference type="Proteomes" id="UP000324282"/>
    </source>
</evidence>
<dbReference type="OrthoDB" id="9154076at2"/>
<comment type="caution">
    <text evidence="1">The sequence shown here is derived from an EMBL/GenBank/DDBJ whole genome shotgun (WGS) entry which is preliminary data.</text>
</comment>
<reference evidence="1 2" key="1">
    <citation type="submission" date="2019-07" db="EMBL/GenBank/DDBJ databases">
        <title>Deep subsurface shale carbon reservoir microbial communities from Ohio and West Virginia, USA.</title>
        <authorList>
            <person name="Wrighton K."/>
        </authorList>
    </citation>
    <scope>NUCLEOTIDE SEQUENCE [LARGE SCALE GENOMIC DNA]</scope>
    <source>
        <strain evidence="1 2">NP_8Ht</strain>
    </source>
</reference>